<evidence type="ECO:0000256" key="3">
    <source>
        <dbReference type="ARBA" id="ARBA00022448"/>
    </source>
</evidence>
<dbReference type="FunFam" id="1.20.1560.10:FF:000010">
    <property type="entry name" value="Multidrug resistance-associated ABC transporter"/>
    <property type="match status" value="1"/>
</dbReference>
<dbReference type="SMART" id="SM00382">
    <property type="entry name" value="AAA"/>
    <property type="match status" value="2"/>
</dbReference>
<keyword evidence="5" id="KW-0547">Nucleotide-binding</keyword>
<feature type="transmembrane region" description="Helical" evidence="10">
    <location>
        <begin position="1037"/>
        <end position="1066"/>
    </location>
</feature>
<comment type="subcellular location">
    <subcellularLocation>
        <location evidence="1">Membrane</location>
        <topology evidence="1">Multi-pass membrane protein</topology>
    </subcellularLocation>
</comment>
<dbReference type="CDD" id="cd03250">
    <property type="entry name" value="ABCC_MRP_domain1"/>
    <property type="match status" value="1"/>
</dbReference>
<dbReference type="InterPro" id="IPR003593">
    <property type="entry name" value="AAA+_ATPase"/>
</dbReference>
<evidence type="ECO:0000313" key="14">
    <source>
        <dbReference type="Proteomes" id="UP000019335"/>
    </source>
</evidence>
<feature type="transmembrane region" description="Helical" evidence="10">
    <location>
        <begin position="125"/>
        <end position="147"/>
    </location>
</feature>
<name>W7TJP3_9STRA</name>
<evidence type="ECO:0000256" key="5">
    <source>
        <dbReference type="ARBA" id="ARBA00022741"/>
    </source>
</evidence>
<evidence type="ECO:0000256" key="4">
    <source>
        <dbReference type="ARBA" id="ARBA00022692"/>
    </source>
</evidence>
<evidence type="ECO:0000256" key="9">
    <source>
        <dbReference type="SAM" id="MobiDB-lite"/>
    </source>
</evidence>
<dbReference type="Gene3D" id="1.20.1560.10">
    <property type="entry name" value="ABC transporter type 1, transmembrane domain"/>
    <property type="match status" value="2"/>
</dbReference>
<evidence type="ECO:0000256" key="6">
    <source>
        <dbReference type="ARBA" id="ARBA00022840"/>
    </source>
</evidence>
<proteinExistence type="inferred from homology"/>
<feature type="domain" description="ABC transporter" evidence="11">
    <location>
        <begin position="1247"/>
        <end position="1474"/>
    </location>
</feature>
<feature type="transmembrane region" description="Helical" evidence="10">
    <location>
        <begin position="358"/>
        <end position="382"/>
    </location>
</feature>
<feature type="compositionally biased region" description="Pro residues" evidence="9">
    <location>
        <begin position="500"/>
        <end position="514"/>
    </location>
</feature>
<feature type="transmembrane region" description="Helical" evidence="10">
    <location>
        <begin position="167"/>
        <end position="186"/>
    </location>
</feature>
<evidence type="ECO:0000256" key="10">
    <source>
        <dbReference type="SAM" id="Phobius"/>
    </source>
</evidence>
<dbReference type="PROSITE" id="PS00211">
    <property type="entry name" value="ABC_TRANSPORTER_1"/>
    <property type="match status" value="1"/>
</dbReference>
<keyword evidence="6" id="KW-0067">ATP-binding</keyword>
<dbReference type="Pfam" id="PF00005">
    <property type="entry name" value="ABC_tran"/>
    <property type="match status" value="2"/>
</dbReference>
<dbReference type="InterPro" id="IPR011527">
    <property type="entry name" value="ABC1_TM_dom"/>
</dbReference>
<dbReference type="GO" id="GO:0016887">
    <property type="term" value="F:ATP hydrolysis activity"/>
    <property type="evidence" value="ECO:0007669"/>
    <property type="project" value="InterPro"/>
</dbReference>
<feature type="domain" description="ABC transmembrane type-1" evidence="12">
    <location>
        <begin position="128"/>
        <end position="417"/>
    </location>
</feature>
<feature type="transmembrane region" description="Helical" evidence="10">
    <location>
        <begin position="959"/>
        <end position="982"/>
    </location>
</feature>
<gene>
    <name evidence="13" type="ORF">Naga_100078g3</name>
</gene>
<dbReference type="GO" id="GO:0016020">
    <property type="term" value="C:membrane"/>
    <property type="evidence" value="ECO:0007669"/>
    <property type="project" value="UniProtKB-SubCell"/>
</dbReference>
<feature type="transmembrane region" description="Helical" evidence="10">
    <location>
        <begin position="1143"/>
        <end position="1163"/>
    </location>
</feature>
<dbReference type="FunFam" id="3.40.50.300:FF:000163">
    <property type="entry name" value="Multidrug resistance-associated protein member 4"/>
    <property type="match status" value="1"/>
</dbReference>
<keyword evidence="8 10" id="KW-0472">Membrane</keyword>
<sequence>MLLRMGSDRFNHKLYLHSLCHPTAMPQAEADAALTPPPAPPPPPSPPVDLYERLTPWQLLTFTFVFPIVRYGTYKPLQQVDLLPVAKRDRAARLLTCLEGEWDMEMRAYKYPSLNRALYRTHRRVFYLCGALLFTEYAIMLTKPVVLRYLLAWLKGTTYIEADVGVYLHWGYGFGVALALAGLDFMQTLVHHRAFYLTIRTGWRLRTAVQALLYKKVLSLDNRWQSTASTGQIVSTLANDCQRYEECATSLHFVWVAPLMALAGFGLLVMYVGVVSAAVGCVATVGVIPLQVWCGRQVGHARRVTAGRTDKRVKLMAEVLSGIQTVKAFVWEAPFLATISQVRASERKSLAWAARMRAITLGLFFVAPSLAAFVTFLTYWALGNHLELPTVFAVMTLLQTLRECARWVPRSIEQVSEALVASRRILPLLLMAEAGPSTQNCTEAGSSGGKKEGGGAKGRKAQWGRRPSATRAFAEVSSNKSSLLLGSRDPQGKELGARLLPPPPALPPSIPPLPTLTAPPTQPSVGNRGDILVEIEDSGFSWATGNVKGQGIDWQARAEFQLSLKHLSMRVRRGELLIVTGPVRSGKSTLLDAILGEVSCVYGSGVHLRSDLRMAYCSQQPWIQAGSIRENIIFAGVPQRQQETAAPPGNLGVSTPLLPEEDGCIRSNDSPARLVDEARYSNILQACALDHDLAHLPYGDLTEIGELGVNLSGGQRARVALARAVYADADLVLLDDVLSAVDPRVSKHLFHACILDTLVKAGKGVVLVTHQVQYLPLATRVCLLDAQGHMVAPCAPWEEIRTSVSGWRGLVLDLPDTATVTGADWETTNVGRDEGEVCDKAEEAEEGEGMPKDADMDVSSPDGSEALRPSGFLAQTPAVGQATGRETAAFIAAEDRILGEVHGDTYASYLRSGGLASGVWIMLLLLISQGVLTFADFWLKMWASDQDHARTGAYYPRAYAYIIAVCVVLGLLRADLFFRFALRASTSLHDKALQAVLAAPLAFFHSNPRGRILNKFSKDLDSADDLLPDTLFDFLQSAGLCVAAVVVGCIAVPYLPLIVAPLLYLFSKYRRQFVTTAREVKRLDAITRSPLYAEVSSSLQGGKVIRAFRAESMMEERFLRRLDENGKCAFLFIILSRYLGFRLDMLCATFLTFLCVLAVALHATLDPGLLGLSLTYALVLSGTFQWAIRQSAQAETLLTSVERLNYYTRLSSEEDEDKEMKTRLVTGKEKTFGQLSPNWPHCGELLVKNLQVRYREDLPIVLNGVDIRIRGGQKVGIVGRTGSGKSSFLSALLRLNQIVGGDVVLDGVSILHLSRHDARRSVAWIPQQPDLFAGTLRFNLDPFMRHGDAELHAALRDVNLSLDLDMPVGEGGGNLSTGTRQLLSLARAVLLRRKVLLMDEATASVSFVEDQRIQNTLRTAPVFRDCTLVTIAHRINTVIESDLILVFADGKCIEQGSPQHLLATSGSVFAEMVRETRGVDTADTAMSKAENLG</sequence>
<dbReference type="EMBL" id="AZIL01000690">
    <property type="protein sequence ID" value="EWM26327.1"/>
    <property type="molecule type" value="Genomic_DNA"/>
</dbReference>
<dbReference type="CDD" id="cd18580">
    <property type="entry name" value="ABC_6TM_ABCC_D2"/>
    <property type="match status" value="1"/>
</dbReference>
<keyword evidence="7 10" id="KW-1133">Transmembrane helix</keyword>
<dbReference type="InterPro" id="IPR050173">
    <property type="entry name" value="ABC_transporter_C-like"/>
</dbReference>
<dbReference type="InterPro" id="IPR044746">
    <property type="entry name" value="ABCC_6TM_D1"/>
</dbReference>
<dbReference type="CDD" id="cd18579">
    <property type="entry name" value="ABC_6TM_ABCC_D1"/>
    <property type="match status" value="1"/>
</dbReference>
<feature type="transmembrane region" description="Helical" evidence="10">
    <location>
        <begin position="918"/>
        <end position="939"/>
    </location>
</feature>
<feature type="region of interest" description="Disordered" evidence="9">
    <location>
        <begin position="842"/>
        <end position="864"/>
    </location>
</feature>
<evidence type="ECO:0000259" key="12">
    <source>
        <dbReference type="PROSITE" id="PS50929"/>
    </source>
</evidence>
<accession>W7TJP3</accession>
<comment type="similarity">
    <text evidence="2">Belongs to the ABC transporter superfamily. ABCC family. Conjugate transporter (TC 3.A.1.208) subfamily.</text>
</comment>
<dbReference type="Proteomes" id="UP000019335">
    <property type="component" value="Chromosome 9"/>
</dbReference>
<evidence type="ECO:0000259" key="11">
    <source>
        <dbReference type="PROSITE" id="PS50893"/>
    </source>
</evidence>
<dbReference type="PROSITE" id="PS50929">
    <property type="entry name" value="ABC_TM1F"/>
    <property type="match status" value="2"/>
</dbReference>
<dbReference type="InterPro" id="IPR003439">
    <property type="entry name" value="ABC_transporter-like_ATP-bd"/>
</dbReference>
<dbReference type="OrthoDB" id="6500128at2759"/>
<dbReference type="InterPro" id="IPR044726">
    <property type="entry name" value="ABCC_6TM_D2"/>
</dbReference>
<feature type="region of interest" description="Disordered" evidence="9">
    <location>
        <begin position="437"/>
        <end position="515"/>
    </location>
</feature>
<evidence type="ECO:0000256" key="1">
    <source>
        <dbReference type="ARBA" id="ARBA00004141"/>
    </source>
</evidence>
<keyword evidence="3" id="KW-0813">Transport</keyword>
<feature type="domain" description="ABC transmembrane type-1" evidence="12">
    <location>
        <begin position="919"/>
        <end position="1196"/>
    </location>
</feature>
<dbReference type="InterPro" id="IPR017871">
    <property type="entry name" value="ABC_transporter-like_CS"/>
</dbReference>
<dbReference type="PANTHER" id="PTHR24223:SF456">
    <property type="entry name" value="MULTIDRUG RESISTANCE-ASSOCIATED PROTEIN LETHAL(2)03659"/>
    <property type="match status" value="1"/>
</dbReference>
<reference evidence="13 14" key="1">
    <citation type="journal article" date="2014" name="Mol. Plant">
        <title>Chromosome Scale Genome Assembly and Transcriptome Profiling of Nannochloropsis gaditana in Nitrogen Depletion.</title>
        <authorList>
            <person name="Corteggiani Carpinelli E."/>
            <person name="Telatin A."/>
            <person name="Vitulo N."/>
            <person name="Forcato C."/>
            <person name="D'Angelo M."/>
            <person name="Schiavon R."/>
            <person name="Vezzi A."/>
            <person name="Giacometti G.M."/>
            <person name="Morosinotto T."/>
            <person name="Valle G."/>
        </authorList>
    </citation>
    <scope>NUCLEOTIDE SEQUENCE [LARGE SCALE GENOMIC DNA]</scope>
    <source>
        <strain evidence="13 14">B-31</strain>
    </source>
</reference>
<dbReference type="Gene3D" id="3.40.50.300">
    <property type="entry name" value="P-loop containing nucleotide triphosphate hydrolases"/>
    <property type="match status" value="2"/>
</dbReference>
<evidence type="ECO:0000313" key="13">
    <source>
        <dbReference type="EMBL" id="EWM26327.1"/>
    </source>
</evidence>
<organism evidence="13 14">
    <name type="scientific">Nannochloropsis gaditana</name>
    <dbReference type="NCBI Taxonomy" id="72520"/>
    <lineage>
        <taxon>Eukaryota</taxon>
        <taxon>Sar</taxon>
        <taxon>Stramenopiles</taxon>
        <taxon>Ochrophyta</taxon>
        <taxon>Eustigmatophyceae</taxon>
        <taxon>Eustigmatales</taxon>
        <taxon>Monodopsidaceae</taxon>
        <taxon>Nannochloropsis</taxon>
    </lineage>
</organism>
<keyword evidence="14" id="KW-1185">Reference proteome</keyword>
<feature type="transmembrane region" description="Helical" evidence="10">
    <location>
        <begin position="277"/>
        <end position="294"/>
    </location>
</feature>
<dbReference type="Pfam" id="PF00664">
    <property type="entry name" value="ABC_membrane"/>
    <property type="match status" value="2"/>
</dbReference>
<dbReference type="InterPro" id="IPR027417">
    <property type="entry name" value="P-loop_NTPase"/>
</dbReference>
<dbReference type="PROSITE" id="PS50893">
    <property type="entry name" value="ABC_TRANSPORTER_2"/>
    <property type="match status" value="2"/>
</dbReference>
<dbReference type="InterPro" id="IPR036640">
    <property type="entry name" value="ABC1_TM_sf"/>
</dbReference>
<keyword evidence="4 10" id="KW-0812">Transmembrane</keyword>
<protein>
    <submittedName>
        <fullName evidence="13">Multidrug resistance-associated protein 4</fullName>
    </submittedName>
</protein>
<dbReference type="GO" id="GO:0005524">
    <property type="term" value="F:ATP binding"/>
    <property type="evidence" value="ECO:0007669"/>
    <property type="project" value="UniProtKB-KW"/>
</dbReference>
<dbReference type="SUPFAM" id="SSF90123">
    <property type="entry name" value="ABC transporter transmembrane region"/>
    <property type="match status" value="2"/>
</dbReference>
<feature type="transmembrane region" description="Helical" evidence="10">
    <location>
        <begin position="253"/>
        <end position="271"/>
    </location>
</feature>
<dbReference type="GO" id="GO:0140359">
    <property type="term" value="F:ABC-type transporter activity"/>
    <property type="evidence" value="ECO:0007669"/>
    <property type="project" value="InterPro"/>
</dbReference>
<evidence type="ECO:0000256" key="2">
    <source>
        <dbReference type="ARBA" id="ARBA00009726"/>
    </source>
</evidence>
<dbReference type="CDD" id="cd03244">
    <property type="entry name" value="ABCC_MRP_domain2"/>
    <property type="match status" value="1"/>
</dbReference>
<dbReference type="SUPFAM" id="SSF52540">
    <property type="entry name" value="P-loop containing nucleoside triphosphate hydrolases"/>
    <property type="match status" value="2"/>
</dbReference>
<evidence type="ECO:0000256" key="7">
    <source>
        <dbReference type="ARBA" id="ARBA00022989"/>
    </source>
</evidence>
<comment type="caution">
    <text evidence="13">The sequence shown here is derived from an EMBL/GenBank/DDBJ whole genome shotgun (WGS) entry which is preliminary data.</text>
</comment>
<feature type="domain" description="ABC transporter" evidence="11">
    <location>
        <begin position="547"/>
        <end position="812"/>
    </location>
</feature>
<dbReference type="PANTHER" id="PTHR24223">
    <property type="entry name" value="ATP-BINDING CASSETTE SUB-FAMILY C"/>
    <property type="match status" value="1"/>
</dbReference>
<evidence type="ECO:0000256" key="8">
    <source>
        <dbReference type="ARBA" id="ARBA00023136"/>
    </source>
</evidence>